<evidence type="ECO:0000313" key="2">
    <source>
        <dbReference type="Proteomes" id="UP001597108"/>
    </source>
</evidence>
<dbReference type="NCBIfam" id="NF046098">
    <property type="entry name" value="RSP_7527_fam"/>
    <property type="match status" value="1"/>
</dbReference>
<dbReference type="InterPro" id="IPR058227">
    <property type="entry name" value="RSP_7527-like"/>
</dbReference>
<accession>A0ABW3ILA8</accession>
<proteinExistence type="predicted"/>
<dbReference type="EMBL" id="JBHTJT010000007">
    <property type="protein sequence ID" value="MFD0978877.1"/>
    <property type="molecule type" value="Genomic_DNA"/>
</dbReference>
<protein>
    <submittedName>
        <fullName evidence="1">RSP_7527 family protein</fullName>
    </submittedName>
</protein>
<sequence length="63" mass="6923">MKRSEMTSFELLQLDPAEPVDFLEVERRAHKLRAEAVAETASALGRAFARLFSRSAGASEASL</sequence>
<dbReference type="RefSeq" id="WP_386073013.1">
    <property type="nucleotide sequence ID" value="NZ_JBHTJT010000007.1"/>
</dbReference>
<organism evidence="1 2">
    <name type="scientific">Tropicimonas aquimaris</name>
    <dbReference type="NCBI Taxonomy" id="914152"/>
    <lineage>
        <taxon>Bacteria</taxon>
        <taxon>Pseudomonadati</taxon>
        <taxon>Pseudomonadota</taxon>
        <taxon>Alphaproteobacteria</taxon>
        <taxon>Rhodobacterales</taxon>
        <taxon>Roseobacteraceae</taxon>
        <taxon>Tropicimonas</taxon>
    </lineage>
</organism>
<evidence type="ECO:0000313" key="1">
    <source>
        <dbReference type="EMBL" id="MFD0978877.1"/>
    </source>
</evidence>
<reference evidence="2" key="1">
    <citation type="journal article" date="2019" name="Int. J. Syst. Evol. Microbiol.">
        <title>The Global Catalogue of Microorganisms (GCM) 10K type strain sequencing project: providing services to taxonomists for standard genome sequencing and annotation.</title>
        <authorList>
            <consortium name="The Broad Institute Genomics Platform"/>
            <consortium name="The Broad Institute Genome Sequencing Center for Infectious Disease"/>
            <person name="Wu L."/>
            <person name="Ma J."/>
        </authorList>
    </citation>
    <scope>NUCLEOTIDE SEQUENCE [LARGE SCALE GENOMIC DNA]</scope>
    <source>
        <strain evidence="2">CCUG 60524</strain>
    </source>
</reference>
<gene>
    <name evidence="1" type="ORF">ACFQ2S_04365</name>
</gene>
<dbReference type="Proteomes" id="UP001597108">
    <property type="component" value="Unassembled WGS sequence"/>
</dbReference>
<keyword evidence="2" id="KW-1185">Reference proteome</keyword>
<name>A0ABW3ILA8_9RHOB</name>
<comment type="caution">
    <text evidence="1">The sequence shown here is derived from an EMBL/GenBank/DDBJ whole genome shotgun (WGS) entry which is preliminary data.</text>
</comment>